<dbReference type="GO" id="GO:0016491">
    <property type="term" value="F:oxidoreductase activity"/>
    <property type="evidence" value="ECO:0007669"/>
    <property type="project" value="InterPro"/>
</dbReference>
<feature type="transmembrane region" description="Helical" evidence="5">
    <location>
        <begin position="127"/>
        <end position="145"/>
    </location>
</feature>
<name>A0A336LKV4_CULSO</name>
<accession>A0A336LKV4</accession>
<dbReference type="AlphaFoldDB" id="A0A336LKV4"/>
<feature type="transmembrane region" description="Helical" evidence="5">
    <location>
        <begin position="89"/>
        <end position="107"/>
    </location>
</feature>
<evidence type="ECO:0000256" key="1">
    <source>
        <dbReference type="ARBA" id="ARBA00004370"/>
    </source>
</evidence>
<keyword evidence="2 5" id="KW-0812">Transmembrane</keyword>
<keyword evidence="3 5" id="KW-1133">Transmembrane helix</keyword>
<evidence type="ECO:0000259" key="6">
    <source>
        <dbReference type="Pfam" id="PF04116"/>
    </source>
</evidence>
<dbReference type="GO" id="GO:0016020">
    <property type="term" value="C:membrane"/>
    <property type="evidence" value="ECO:0007669"/>
    <property type="project" value="UniProtKB-SubCell"/>
</dbReference>
<dbReference type="GO" id="GO:0005506">
    <property type="term" value="F:iron ion binding"/>
    <property type="evidence" value="ECO:0007669"/>
    <property type="project" value="InterPro"/>
</dbReference>
<organism evidence="7">
    <name type="scientific">Culicoides sonorensis</name>
    <name type="common">Biting midge</name>
    <dbReference type="NCBI Taxonomy" id="179676"/>
    <lineage>
        <taxon>Eukaryota</taxon>
        <taxon>Metazoa</taxon>
        <taxon>Ecdysozoa</taxon>
        <taxon>Arthropoda</taxon>
        <taxon>Hexapoda</taxon>
        <taxon>Insecta</taxon>
        <taxon>Pterygota</taxon>
        <taxon>Neoptera</taxon>
        <taxon>Endopterygota</taxon>
        <taxon>Diptera</taxon>
        <taxon>Nematocera</taxon>
        <taxon>Chironomoidea</taxon>
        <taxon>Ceratopogonidae</taxon>
        <taxon>Ceratopogoninae</taxon>
        <taxon>Culicoides</taxon>
        <taxon>Monoculicoides</taxon>
    </lineage>
</organism>
<dbReference type="EMBL" id="UFQT01000041">
    <property type="protein sequence ID" value="SSX18672.1"/>
    <property type="molecule type" value="Genomic_DNA"/>
</dbReference>
<evidence type="ECO:0000256" key="5">
    <source>
        <dbReference type="SAM" id="Phobius"/>
    </source>
</evidence>
<dbReference type="PANTHER" id="PTHR11863">
    <property type="entry name" value="STEROL DESATURASE"/>
    <property type="match status" value="1"/>
</dbReference>
<dbReference type="OMA" id="YCTPLEH"/>
<feature type="transmembrane region" description="Helical" evidence="5">
    <location>
        <begin position="30"/>
        <end position="55"/>
    </location>
</feature>
<dbReference type="GO" id="GO:0008610">
    <property type="term" value="P:lipid biosynthetic process"/>
    <property type="evidence" value="ECO:0007669"/>
    <property type="project" value="InterPro"/>
</dbReference>
<evidence type="ECO:0000256" key="2">
    <source>
        <dbReference type="ARBA" id="ARBA00022692"/>
    </source>
</evidence>
<evidence type="ECO:0000256" key="4">
    <source>
        <dbReference type="ARBA" id="ARBA00023136"/>
    </source>
</evidence>
<gene>
    <name evidence="7" type="primary">CSON010393</name>
</gene>
<protein>
    <submittedName>
        <fullName evidence="7">CSON010393 protein</fullName>
    </submittedName>
</protein>
<dbReference type="VEuPathDB" id="VectorBase:CSON010393"/>
<evidence type="ECO:0000313" key="7">
    <source>
        <dbReference type="EMBL" id="SSX18672.1"/>
    </source>
</evidence>
<keyword evidence="4 5" id="KW-0472">Membrane</keyword>
<evidence type="ECO:0000256" key="3">
    <source>
        <dbReference type="ARBA" id="ARBA00022989"/>
    </source>
</evidence>
<feature type="domain" description="Fatty acid hydroxylase" evidence="6">
    <location>
        <begin position="131"/>
        <end position="254"/>
    </location>
</feature>
<dbReference type="InterPro" id="IPR050307">
    <property type="entry name" value="Sterol_Desaturase_Related"/>
</dbReference>
<sequence length="289" mass="33715">MDQQINNFTKPTFLQAKWDSLLDVLGDDPFMLWVVYTQVFSIGLYWLVGSVYLFMDVTNKPKFLRKYKTQPGKNEPLEWKKLVLVVKQVLFNQFIVTIPFSVIGFWLDSKSFTHERTRMLPTLERFLFEFVVIELTYEIGFYYTHRLAHHKKLYKWVHKKHHEFTAPIAIAAAYCTGMEHVVCNLIPIVAGPMICNAGLAMSWFSLANRILGTLNAHSGYHFPFFTSPEMHDFHHLSFNYNYGHSGLLDWIHGTDSLYKSSVESMRDGRLYGLKSAREIFPSKPKEKVK</sequence>
<dbReference type="Pfam" id="PF04116">
    <property type="entry name" value="FA_hydroxylase"/>
    <property type="match status" value="1"/>
</dbReference>
<proteinExistence type="predicted"/>
<comment type="subcellular location">
    <subcellularLocation>
        <location evidence="1">Membrane</location>
    </subcellularLocation>
</comment>
<reference evidence="7" key="1">
    <citation type="submission" date="2018-07" db="EMBL/GenBank/DDBJ databases">
        <authorList>
            <person name="Quirk P.G."/>
            <person name="Krulwich T.A."/>
        </authorList>
    </citation>
    <scope>NUCLEOTIDE SEQUENCE</scope>
</reference>
<dbReference type="InterPro" id="IPR006694">
    <property type="entry name" value="Fatty_acid_hydroxylase"/>
</dbReference>